<dbReference type="AlphaFoldDB" id="A0A2K3LBA3"/>
<proteinExistence type="predicted"/>
<protein>
    <submittedName>
        <fullName evidence="2">Uncharacterized protein</fullName>
    </submittedName>
</protein>
<gene>
    <name evidence="2" type="ORF">L195_g031762</name>
</gene>
<keyword evidence="1" id="KW-0472">Membrane</keyword>
<evidence type="ECO:0000256" key="1">
    <source>
        <dbReference type="SAM" id="Phobius"/>
    </source>
</evidence>
<name>A0A2K3LBA3_TRIPR</name>
<sequence>MKFYISAKGIKRVTISNGGSKGSGKDTTAVTGGNPAGSIFSGRRISLRTVLPVVLVLGILLPFVFVRVAILVLESATFCSSLGNSCSSSFFTVR</sequence>
<accession>A0A2K3LBA3</accession>
<evidence type="ECO:0000313" key="3">
    <source>
        <dbReference type="Proteomes" id="UP000236291"/>
    </source>
</evidence>
<evidence type="ECO:0000313" key="2">
    <source>
        <dbReference type="EMBL" id="PNX75820.1"/>
    </source>
</evidence>
<keyword evidence="1" id="KW-0812">Transmembrane</keyword>
<dbReference type="EMBL" id="ASHM01029669">
    <property type="protein sequence ID" value="PNX75820.1"/>
    <property type="molecule type" value="Genomic_DNA"/>
</dbReference>
<organism evidence="2 3">
    <name type="scientific">Trifolium pratense</name>
    <name type="common">Red clover</name>
    <dbReference type="NCBI Taxonomy" id="57577"/>
    <lineage>
        <taxon>Eukaryota</taxon>
        <taxon>Viridiplantae</taxon>
        <taxon>Streptophyta</taxon>
        <taxon>Embryophyta</taxon>
        <taxon>Tracheophyta</taxon>
        <taxon>Spermatophyta</taxon>
        <taxon>Magnoliopsida</taxon>
        <taxon>eudicotyledons</taxon>
        <taxon>Gunneridae</taxon>
        <taxon>Pentapetalae</taxon>
        <taxon>rosids</taxon>
        <taxon>fabids</taxon>
        <taxon>Fabales</taxon>
        <taxon>Fabaceae</taxon>
        <taxon>Papilionoideae</taxon>
        <taxon>50 kb inversion clade</taxon>
        <taxon>NPAAA clade</taxon>
        <taxon>Hologalegina</taxon>
        <taxon>IRL clade</taxon>
        <taxon>Trifolieae</taxon>
        <taxon>Trifolium</taxon>
    </lineage>
</organism>
<feature type="transmembrane region" description="Helical" evidence="1">
    <location>
        <begin position="50"/>
        <end position="73"/>
    </location>
</feature>
<keyword evidence="1" id="KW-1133">Transmembrane helix</keyword>
<comment type="caution">
    <text evidence="2">The sequence shown here is derived from an EMBL/GenBank/DDBJ whole genome shotgun (WGS) entry which is preliminary data.</text>
</comment>
<reference evidence="2 3" key="2">
    <citation type="journal article" date="2017" name="Front. Plant Sci.">
        <title>Gene Classification and Mining of Molecular Markers Useful in Red Clover (Trifolium pratense) Breeding.</title>
        <authorList>
            <person name="Istvanek J."/>
            <person name="Dluhosova J."/>
            <person name="Dluhos P."/>
            <person name="Patkova L."/>
            <person name="Nedelnik J."/>
            <person name="Repkova J."/>
        </authorList>
    </citation>
    <scope>NUCLEOTIDE SEQUENCE [LARGE SCALE GENOMIC DNA]</scope>
    <source>
        <strain evidence="3">cv. Tatra</strain>
        <tissue evidence="2">Young leaves</tissue>
    </source>
</reference>
<reference evidence="2 3" key="1">
    <citation type="journal article" date="2014" name="Am. J. Bot.">
        <title>Genome assembly and annotation for red clover (Trifolium pratense; Fabaceae).</title>
        <authorList>
            <person name="Istvanek J."/>
            <person name="Jaros M."/>
            <person name="Krenek A."/>
            <person name="Repkova J."/>
        </authorList>
    </citation>
    <scope>NUCLEOTIDE SEQUENCE [LARGE SCALE GENOMIC DNA]</scope>
    <source>
        <strain evidence="3">cv. Tatra</strain>
        <tissue evidence="2">Young leaves</tissue>
    </source>
</reference>
<dbReference type="ExpressionAtlas" id="A0A2K3LBA3">
    <property type="expression patterns" value="baseline"/>
</dbReference>
<dbReference type="Proteomes" id="UP000236291">
    <property type="component" value="Unassembled WGS sequence"/>
</dbReference>